<feature type="transmembrane region" description="Helical" evidence="8">
    <location>
        <begin position="274"/>
        <end position="291"/>
    </location>
</feature>
<evidence type="ECO:0000259" key="9">
    <source>
        <dbReference type="Pfam" id="PF00324"/>
    </source>
</evidence>
<dbReference type="PANTHER" id="PTHR43341">
    <property type="entry name" value="AMINO ACID PERMEASE"/>
    <property type="match status" value="1"/>
</dbReference>
<keyword evidence="5 8" id="KW-1133">Transmembrane helix</keyword>
<dbReference type="GO" id="GO:0015171">
    <property type="term" value="F:amino acid transmembrane transporter activity"/>
    <property type="evidence" value="ECO:0007669"/>
    <property type="project" value="TreeGrafter"/>
</dbReference>
<evidence type="ECO:0000256" key="6">
    <source>
        <dbReference type="ARBA" id="ARBA00023136"/>
    </source>
</evidence>
<evidence type="ECO:0000256" key="3">
    <source>
        <dbReference type="ARBA" id="ARBA00022692"/>
    </source>
</evidence>
<feature type="transmembrane region" description="Helical" evidence="8">
    <location>
        <begin position="46"/>
        <end position="65"/>
    </location>
</feature>
<feature type="transmembrane region" description="Helical" evidence="8">
    <location>
        <begin position="480"/>
        <end position="501"/>
    </location>
</feature>
<feature type="transmembrane region" description="Helical" evidence="8">
    <location>
        <begin position="179"/>
        <end position="199"/>
    </location>
</feature>
<feature type="region of interest" description="Disordered" evidence="7">
    <location>
        <begin position="1"/>
        <end position="23"/>
    </location>
</feature>
<feature type="transmembrane region" description="Helical" evidence="8">
    <location>
        <begin position="404"/>
        <end position="429"/>
    </location>
</feature>
<feature type="transmembrane region" description="Helical" evidence="8">
    <location>
        <begin position="124"/>
        <end position="146"/>
    </location>
</feature>
<dbReference type="AlphaFoldDB" id="A0A2S6CJ48"/>
<dbReference type="EMBL" id="PNEN01000353">
    <property type="protein sequence ID" value="PPJ59750.1"/>
    <property type="molecule type" value="Genomic_DNA"/>
</dbReference>
<dbReference type="PANTHER" id="PTHR43341:SF21">
    <property type="entry name" value="GENERAL AMINO ACID PERMEASE-RELATED"/>
    <property type="match status" value="1"/>
</dbReference>
<sequence>MDKDNHISKAQTTPSSPLPDDLEKHTPEIKNIGHLNRNLKSRHIQFLALSGAIGTGLFIGSGQILSLSGPLSAFLAYIFTGSNLFCIINSQGGMATYLPIPGAVPIYASRFVDPALGFVLGWNYYYQLAIGVPIETTVSAIIIGFWENGVSTGVWITILTVPMVVVNCLPVGFYGEVEFGFGAVKLVTILGLIVLMLVIDLGGAPSGERIGFRYWIDPGPMNAYLQPGALGRFLAFWKVFIQATFAYGGSEMCVIAAGETRDPRRNVPKAVRRVFWRILIFYILAIFLVGLCVSSEDPRLLNAIDSSAPGAAASPFVIAIVNGGIPVLPHILNAVILSSAWSAGNAFYYSSTRVLYASALDGKAPKIFCYEKFGVPYACVTATALISLLAYLNVSNASAQVFFWFSNISAVSTLIVWCSICITYLRFYAGLRHNGISRDDLPWKAPFQPFLAWFGICFCSVVALFNGYDAFFPGRFSAKSFVPPYINIPIFFSLFVGYKLVKRTRIVKLGEMDLWSGKAEIDAMEGTWPERKFRNWLERMWFWIA</sequence>
<dbReference type="OrthoDB" id="3900342at2759"/>
<evidence type="ECO:0000256" key="8">
    <source>
        <dbReference type="SAM" id="Phobius"/>
    </source>
</evidence>
<evidence type="ECO:0000256" key="4">
    <source>
        <dbReference type="ARBA" id="ARBA00022970"/>
    </source>
</evidence>
<feature type="domain" description="Amino acid permease/ SLC12A" evidence="9">
    <location>
        <begin position="43"/>
        <end position="507"/>
    </location>
</feature>
<evidence type="ECO:0000256" key="7">
    <source>
        <dbReference type="SAM" id="MobiDB-lite"/>
    </source>
</evidence>
<feature type="transmembrane region" description="Helical" evidence="8">
    <location>
        <begin position="153"/>
        <end position="173"/>
    </location>
</feature>
<accession>A0A2S6CJ48</accession>
<comment type="caution">
    <text evidence="10">The sequence shown here is derived from an EMBL/GenBank/DDBJ whole genome shotgun (WGS) entry which is preliminary data.</text>
</comment>
<evidence type="ECO:0000256" key="5">
    <source>
        <dbReference type="ARBA" id="ARBA00022989"/>
    </source>
</evidence>
<evidence type="ECO:0000313" key="10">
    <source>
        <dbReference type="EMBL" id="PPJ59750.1"/>
    </source>
</evidence>
<evidence type="ECO:0000313" key="11">
    <source>
        <dbReference type="Proteomes" id="UP000237631"/>
    </source>
</evidence>
<feature type="transmembrane region" description="Helical" evidence="8">
    <location>
        <begin position="373"/>
        <end position="392"/>
    </location>
</feature>
<keyword evidence="11" id="KW-1185">Reference proteome</keyword>
<dbReference type="InterPro" id="IPR050524">
    <property type="entry name" value="APC_YAT"/>
</dbReference>
<reference evidence="11" key="1">
    <citation type="journal article" date="2017" name="bioRxiv">
        <title>Conservation of a gene cluster reveals novel cercosporin biosynthetic mechanisms and extends production to the genus Colletotrichum.</title>
        <authorList>
            <person name="de Jonge R."/>
            <person name="Ebert M.K."/>
            <person name="Huitt-Roehl C.R."/>
            <person name="Pal P."/>
            <person name="Suttle J.C."/>
            <person name="Spanner R.E."/>
            <person name="Neubauer J.D."/>
            <person name="Jurick W.M.II."/>
            <person name="Stott K.A."/>
            <person name="Secor G.A."/>
            <person name="Thomma B.P.H.J."/>
            <person name="Van de Peer Y."/>
            <person name="Townsend C.A."/>
            <person name="Bolton M.D."/>
        </authorList>
    </citation>
    <scope>NUCLEOTIDE SEQUENCE [LARGE SCALE GENOMIC DNA]</scope>
    <source>
        <strain evidence="11">CBS538.71</strain>
    </source>
</reference>
<protein>
    <recommendedName>
        <fullName evidence="9">Amino acid permease/ SLC12A domain-containing protein</fullName>
    </recommendedName>
</protein>
<dbReference type="PIRSF" id="PIRSF006060">
    <property type="entry name" value="AA_transporter"/>
    <property type="match status" value="1"/>
</dbReference>
<feature type="transmembrane region" description="Helical" evidence="8">
    <location>
        <begin position="311"/>
        <end position="332"/>
    </location>
</feature>
<dbReference type="Pfam" id="PF00324">
    <property type="entry name" value="AA_permease"/>
    <property type="match status" value="1"/>
</dbReference>
<feature type="transmembrane region" description="Helical" evidence="8">
    <location>
        <begin position="450"/>
        <end position="468"/>
    </location>
</feature>
<keyword evidence="2" id="KW-0813">Transport</keyword>
<organism evidence="10 11">
    <name type="scientific">Cercospora berteroae</name>
    <dbReference type="NCBI Taxonomy" id="357750"/>
    <lineage>
        <taxon>Eukaryota</taxon>
        <taxon>Fungi</taxon>
        <taxon>Dikarya</taxon>
        <taxon>Ascomycota</taxon>
        <taxon>Pezizomycotina</taxon>
        <taxon>Dothideomycetes</taxon>
        <taxon>Dothideomycetidae</taxon>
        <taxon>Mycosphaerellales</taxon>
        <taxon>Mycosphaerellaceae</taxon>
        <taxon>Cercospora</taxon>
    </lineage>
</organism>
<name>A0A2S6CJ48_9PEZI</name>
<evidence type="ECO:0000256" key="1">
    <source>
        <dbReference type="ARBA" id="ARBA00004141"/>
    </source>
</evidence>
<keyword evidence="3 8" id="KW-0812">Transmembrane</keyword>
<keyword evidence="6 8" id="KW-0472">Membrane</keyword>
<gene>
    <name evidence="10" type="ORF">CBER1_09508</name>
</gene>
<proteinExistence type="predicted"/>
<dbReference type="FunFam" id="1.20.1740.10:FF:000006">
    <property type="entry name" value="General amino acid permease"/>
    <property type="match status" value="1"/>
</dbReference>
<dbReference type="InterPro" id="IPR004841">
    <property type="entry name" value="AA-permease/SLC12A_dom"/>
</dbReference>
<dbReference type="Proteomes" id="UP000237631">
    <property type="component" value="Unassembled WGS sequence"/>
</dbReference>
<comment type="subcellular location">
    <subcellularLocation>
        <location evidence="1">Membrane</location>
        <topology evidence="1">Multi-pass membrane protein</topology>
    </subcellularLocation>
</comment>
<dbReference type="GO" id="GO:0016020">
    <property type="term" value="C:membrane"/>
    <property type="evidence" value="ECO:0007669"/>
    <property type="project" value="UniProtKB-SubCell"/>
</dbReference>
<keyword evidence="4" id="KW-0029">Amino-acid transport</keyword>
<dbReference type="Gene3D" id="1.20.1740.10">
    <property type="entry name" value="Amino acid/polyamine transporter I"/>
    <property type="match status" value="1"/>
</dbReference>
<dbReference type="STRING" id="357750.A0A2S6CJ48"/>
<evidence type="ECO:0000256" key="2">
    <source>
        <dbReference type="ARBA" id="ARBA00022448"/>
    </source>
</evidence>